<dbReference type="PROSITE" id="PS51007">
    <property type="entry name" value="CYTC"/>
    <property type="match status" value="1"/>
</dbReference>
<gene>
    <name evidence="6" type="ORF">SAMN06265218_1037</name>
</gene>
<evidence type="ECO:0000313" key="6">
    <source>
        <dbReference type="EMBL" id="SMO45063.1"/>
    </source>
</evidence>
<dbReference type="Gene3D" id="3.80.10.10">
    <property type="entry name" value="Ribonuclease Inhibitor"/>
    <property type="match status" value="1"/>
</dbReference>
<name>A0A521BDC0_9BACT</name>
<dbReference type="InterPro" id="IPR011429">
    <property type="entry name" value="Cyt_c_Planctomycete-type"/>
</dbReference>
<dbReference type="OrthoDB" id="1099022at2"/>
<keyword evidence="2 3" id="KW-0408">Iron</keyword>
<dbReference type="GO" id="GO:0046872">
    <property type="term" value="F:metal ion binding"/>
    <property type="evidence" value="ECO:0007669"/>
    <property type="project" value="UniProtKB-KW"/>
</dbReference>
<feature type="transmembrane region" description="Helical" evidence="4">
    <location>
        <begin position="100"/>
        <end position="123"/>
    </location>
</feature>
<dbReference type="SUPFAM" id="SSF52047">
    <property type="entry name" value="RNI-like"/>
    <property type="match status" value="1"/>
</dbReference>
<dbReference type="InterPro" id="IPR019251">
    <property type="entry name" value="DUF2231_TM"/>
</dbReference>
<evidence type="ECO:0000256" key="2">
    <source>
        <dbReference type="ARBA" id="ARBA00023004"/>
    </source>
</evidence>
<keyword evidence="3" id="KW-0349">Heme</keyword>
<dbReference type="Pfam" id="PF07635">
    <property type="entry name" value="PSCyt1"/>
    <property type="match status" value="1"/>
</dbReference>
<dbReference type="Proteomes" id="UP000317593">
    <property type="component" value="Unassembled WGS sequence"/>
</dbReference>
<feature type="transmembrane region" description="Helical" evidence="4">
    <location>
        <begin position="135"/>
        <end position="153"/>
    </location>
</feature>
<accession>A0A521BDC0</accession>
<reference evidence="6 7" key="1">
    <citation type="submission" date="2017-05" db="EMBL/GenBank/DDBJ databases">
        <authorList>
            <person name="Varghese N."/>
            <person name="Submissions S."/>
        </authorList>
    </citation>
    <scope>NUCLEOTIDE SEQUENCE [LARGE SCALE GENOMIC DNA]</scope>
    <source>
        <strain evidence="6 7">DSM 21194</strain>
    </source>
</reference>
<dbReference type="AlphaFoldDB" id="A0A521BDC0"/>
<dbReference type="InterPro" id="IPR032675">
    <property type="entry name" value="LRR_dom_sf"/>
</dbReference>
<keyword evidence="4" id="KW-0812">Transmembrane</keyword>
<sequence>MNSEIRSLHMLRYSGIGIVLIALLWGGGELAAAAIYGGYAEPAVAVAVQSAASDGGPADIVLFVGRFHPLLVHLPIGFLLLAFLFELFGRSERYRDLGGAVSFSLLAGGLSAIGAAGTGYFLSMDGGYGEEALSIHMWLGIAVTLFSFAAFVLRRWYYKNRNLKNVYTALLVAMVLCLMGAGHYGGSLTHGSGYLVQYMPEPLRTVTGLPPRQERGIPKIENLDSARVFKDVIHPILDTRCVSCHNPEKKKGELLLTTYEKLMEGGESGPPLKAGSADSSDLVHRLLLPEAADDHMPPEGKRQLTSDQVDLISWWIDEGAPMDLAISEMQVPEGISEALKKLTGEGRSYLAKTEVAKADTAIINNLQRRGIKISPIARETNFLQVKYPPDEDSVDLQALTPISEQVTWLDLAESKVRDKDLAPLADFTNLTRLNLERTAITDSAMTIVSTLEHLEYLNAYQTEVSDEGIQQLQKSTSLTSLYIWQTNVTAEGVDKLQEKLTELYIDTGWERDAAGAADSTLTKGQRSR</sequence>
<dbReference type="GO" id="GO:0020037">
    <property type="term" value="F:heme binding"/>
    <property type="evidence" value="ECO:0007669"/>
    <property type="project" value="InterPro"/>
</dbReference>
<evidence type="ECO:0000259" key="5">
    <source>
        <dbReference type="PROSITE" id="PS51007"/>
    </source>
</evidence>
<feature type="transmembrane region" description="Helical" evidence="4">
    <location>
        <begin position="70"/>
        <end position="88"/>
    </location>
</feature>
<keyword evidence="4" id="KW-1133">Transmembrane helix</keyword>
<evidence type="ECO:0000256" key="4">
    <source>
        <dbReference type="SAM" id="Phobius"/>
    </source>
</evidence>
<dbReference type="EMBL" id="FXTH01000003">
    <property type="protein sequence ID" value="SMO45063.1"/>
    <property type="molecule type" value="Genomic_DNA"/>
</dbReference>
<feature type="transmembrane region" description="Helical" evidence="4">
    <location>
        <begin position="165"/>
        <end position="185"/>
    </location>
</feature>
<feature type="domain" description="Cytochrome c" evidence="5">
    <location>
        <begin position="220"/>
        <end position="320"/>
    </location>
</feature>
<dbReference type="PANTHER" id="PTHR35889">
    <property type="entry name" value="CYCLOINULO-OLIGOSACCHARIDE FRUCTANOTRANSFERASE-RELATED"/>
    <property type="match status" value="1"/>
</dbReference>
<keyword evidence="4" id="KW-0472">Membrane</keyword>
<protein>
    <submittedName>
        <fullName evidence="6">Uncharacterized membrane protein</fullName>
    </submittedName>
</protein>
<dbReference type="InterPro" id="IPR009056">
    <property type="entry name" value="Cyt_c-like_dom"/>
</dbReference>
<dbReference type="Pfam" id="PF09990">
    <property type="entry name" value="DUF2231"/>
    <property type="match status" value="1"/>
</dbReference>
<evidence type="ECO:0000256" key="3">
    <source>
        <dbReference type="PROSITE-ProRule" id="PRU00433"/>
    </source>
</evidence>
<organism evidence="6 7">
    <name type="scientific">Fodinibius sediminis</name>
    <dbReference type="NCBI Taxonomy" id="1214077"/>
    <lineage>
        <taxon>Bacteria</taxon>
        <taxon>Pseudomonadati</taxon>
        <taxon>Balneolota</taxon>
        <taxon>Balneolia</taxon>
        <taxon>Balneolales</taxon>
        <taxon>Balneolaceae</taxon>
        <taxon>Fodinibius</taxon>
    </lineage>
</organism>
<keyword evidence="1 3" id="KW-0479">Metal-binding</keyword>
<dbReference type="GO" id="GO:0009055">
    <property type="term" value="F:electron transfer activity"/>
    <property type="evidence" value="ECO:0007669"/>
    <property type="project" value="InterPro"/>
</dbReference>
<keyword evidence="7" id="KW-1185">Reference proteome</keyword>
<evidence type="ECO:0000313" key="7">
    <source>
        <dbReference type="Proteomes" id="UP000317593"/>
    </source>
</evidence>
<evidence type="ECO:0000256" key="1">
    <source>
        <dbReference type="ARBA" id="ARBA00022723"/>
    </source>
</evidence>
<dbReference type="PANTHER" id="PTHR35889:SF3">
    <property type="entry name" value="F-BOX DOMAIN-CONTAINING PROTEIN"/>
    <property type="match status" value="1"/>
</dbReference>
<proteinExistence type="predicted"/>